<feature type="compositionally biased region" description="Basic and acidic residues" evidence="16">
    <location>
        <begin position="1"/>
        <end position="22"/>
    </location>
</feature>
<accession>A0A0F6N2H1</accession>
<comment type="subunit">
    <text evidence="14 15">Homomultimer. Interacts with the movement protein. Binds to single-stranded and double-stranded viral DNA.</text>
</comment>
<evidence type="ECO:0000256" key="16">
    <source>
        <dbReference type="SAM" id="MobiDB-lite"/>
    </source>
</evidence>
<dbReference type="InterPro" id="IPR000143">
    <property type="entry name" value="Gemcoat_MSV"/>
</dbReference>
<dbReference type="GO" id="GO:0003677">
    <property type="term" value="F:DNA binding"/>
    <property type="evidence" value="ECO:0007669"/>
    <property type="project" value="UniProtKB-KW"/>
</dbReference>
<feature type="region of interest" description="Disordered" evidence="16">
    <location>
        <begin position="1"/>
        <end position="23"/>
    </location>
</feature>
<evidence type="ECO:0000256" key="5">
    <source>
        <dbReference type="ARBA" id="ARBA00022431"/>
    </source>
</evidence>
<evidence type="ECO:0000256" key="9">
    <source>
        <dbReference type="ARBA" id="ARBA00022844"/>
    </source>
</evidence>
<dbReference type="GO" id="GO:0043657">
    <property type="term" value="C:host cell"/>
    <property type="evidence" value="ECO:0007669"/>
    <property type="project" value="GOC"/>
</dbReference>
<evidence type="ECO:0000256" key="14">
    <source>
        <dbReference type="ARBA" id="ARBA00046791"/>
    </source>
</evidence>
<evidence type="ECO:0000256" key="13">
    <source>
        <dbReference type="ARBA" id="ARBA00031336"/>
    </source>
</evidence>
<evidence type="ECO:0000256" key="4">
    <source>
        <dbReference type="ARBA" id="ARBA00018091"/>
    </source>
</evidence>
<evidence type="ECO:0000256" key="2">
    <source>
        <dbReference type="ARBA" id="ARBA00004328"/>
    </source>
</evidence>
<evidence type="ECO:0000256" key="1">
    <source>
        <dbReference type="ARBA" id="ARBA00004147"/>
    </source>
</evidence>
<evidence type="ECO:0000256" key="15">
    <source>
        <dbReference type="RuleBase" id="RU363025"/>
    </source>
</evidence>
<evidence type="ECO:0000256" key="8">
    <source>
        <dbReference type="ARBA" id="ARBA00022562"/>
    </source>
</evidence>
<keyword evidence="5 15" id="KW-1140">T=1 icosahedral capsid protein</keyword>
<dbReference type="PRINTS" id="PR00226">
    <property type="entry name" value="GEMCOATMSV"/>
</dbReference>
<comment type="similarity">
    <text evidence="3 15">Belongs to the geminiviridae capsid protein family.</text>
</comment>
<dbReference type="EMBL" id="KJ536095">
    <property type="protein sequence ID" value="AHZ62883.1"/>
    <property type="molecule type" value="Genomic_DNA"/>
</dbReference>
<dbReference type="GO" id="GO:0005198">
    <property type="term" value="F:structural molecule activity"/>
    <property type="evidence" value="ECO:0007669"/>
    <property type="project" value="InterPro"/>
</dbReference>
<dbReference type="GO" id="GO:0042025">
    <property type="term" value="C:host cell nucleus"/>
    <property type="evidence" value="ECO:0007669"/>
    <property type="project" value="UniProtKB-SubCell"/>
</dbReference>
<evidence type="ECO:0000256" key="12">
    <source>
        <dbReference type="ARBA" id="ARBA00025657"/>
    </source>
</evidence>
<evidence type="ECO:0000256" key="10">
    <source>
        <dbReference type="ARBA" id="ARBA00023125"/>
    </source>
</evidence>
<dbReference type="Pfam" id="PF00844">
    <property type="entry name" value="Gemini_coat"/>
    <property type="match status" value="1"/>
</dbReference>
<keyword evidence="11 15" id="KW-1160">Virus entry into host cell</keyword>
<dbReference type="GO" id="GO:0075732">
    <property type="term" value="P:viral penetration into host nucleus"/>
    <property type="evidence" value="ECO:0007669"/>
    <property type="project" value="UniProtKB-KW"/>
</dbReference>
<dbReference type="GO" id="GO:0046718">
    <property type="term" value="P:symbiont entry into host cell"/>
    <property type="evidence" value="ECO:0007669"/>
    <property type="project" value="UniProtKB-KW"/>
</dbReference>
<gene>
    <name evidence="17" type="primary">v2</name>
</gene>
<keyword evidence="10 15" id="KW-0238">DNA-binding</keyword>
<evidence type="ECO:0000256" key="6">
    <source>
        <dbReference type="ARBA" id="ARBA00022524"/>
    </source>
</evidence>
<keyword evidence="6 15" id="KW-1163">Viral penetration into host nucleus</keyword>
<protein>
    <recommendedName>
        <fullName evidence="4 15">Capsid protein</fullName>
    </recommendedName>
    <alternativeName>
        <fullName evidence="13 15">Coat protein</fullName>
    </alternativeName>
</protein>
<keyword evidence="8 15" id="KW-1048">Host nucleus</keyword>
<evidence type="ECO:0000256" key="7">
    <source>
        <dbReference type="ARBA" id="ARBA00022561"/>
    </source>
</evidence>
<evidence type="ECO:0000256" key="3">
    <source>
        <dbReference type="ARBA" id="ARBA00005468"/>
    </source>
</evidence>
<comment type="function">
    <text evidence="12">Encapsidates the viral genome into characteristic twinned ('geminate') particles. Binds the genomic viral ssDNA and shuttles it into and out of the cell nucleus. Plays a role in protection of the genome from degradation, virus acquisition and transmission by insect vectors, infectivity, and systemic movement. The CP of monopartite geminiviruses is absolutely essential for virus movement.</text>
</comment>
<dbReference type="Gene3D" id="2.60.120.20">
    <property type="match status" value="1"/>
</dbReference>
<sequence>MVTNKDSRGKGKRKMEEGESSGRWKGAVYKRRKQAYKVVPVKPPALCVFRYNWLNSDRTNIVVGNTPRVDLITCFAQGKADNNRHTNQTVLYKFNIQGTCYMSDASAPFIGPVRLYHWLVYDAEPKQAMPDATDIFTMPWNLLPSTWTVQRAWSHRFVVKRKWTVNLVTDGRKVGSKTVDQRYNWVVGKNIVDASKFFKGLRVTTEWMNTGDGKIGDIKKGALYLISSTRGGVTGDSASTAFDVVCAYTHACYFKAIGIQ</sequence>
<dbReference type="InterPro" id="IPR000263">
    <property type="entry name" value="GV_A/BR1_coat"/>
</dbReference>
<keyword evidence="7 15" id="KW-0167">Capsid protein</keyword>
<dbReference type="InterPro" id="IPR029053">
    <property type="entry name" value="Viral_coat"/>
</dbReference>
<evidence type="ECO:0000256" key="11">
    <source>
        <dbReference type="ARBA" id="ARBA00023296"/>
    </source>
</evidence>
<organism evidence="17">
    <name type="scientific">Wheat dwarf virus</name>
    <dbReference type="NCBI Taxonomy" id="10834"/>
    <lineage>
        <taxon>Viruses</taxon>
        <taxon>Monodnaviria</taxon>
        <taxon>Shotokuvirae</taxon>
        <taxon>Cressdnaviricota</taxon>
        <taxon>Repensiviricetes</taxon>
        <taxon>Geplafuvirales</taxon>
        <taxon>Geminiviridae</taxon>
        <taxon>Mastrevirus</taxon>
        <taxon>Mastrevirus hordei</taxon>
    </lineage>
</organism>
<evidence type="ECO:0000313" key="17">
    <source>
        <dbReference type="EMBL" id="AHZ62883.1"/>
    </source>
</evidence>
<proteinExistence type="inferred from homology"/>
<dbReference type="PRINTS" id="PR00223">
    <property type="entry name" value="GEMCOATARBR1"/>
</dbReference>
<dbReference type="GO" id="GO:0039615">
    <property type="term" value="C:T=1 icosahedral viral capsid"/>
    <property type="evidence" value="ECO:0007669"/>
    <property type="project" value="UniProtKB-KW"/>
</dbReference>
<comment type="function">
    <text evidence="15">Encapsidates the viral genome into characteristic twinned ('geminate') particles. Plays a role in protection of the genome from degradation, virus acquisition and transmission by insect vectors, infectivity, and systemic movement. The CP of monopartite geminiviruses is absolutely essential for virus movement.</text>
</comment>
<reference evidence="17" key="1">
    <citation type="submission" date="2014-02" db="EMBL/GenBank/DDBJ databases">
        <title>The population diversity of Wheat dwarf virus in China.</title>
        <authorList>
            <person name="Wang X."/>
            <person name="Wang J."/>
            <person name="Wu B."/>
        </authorList>
    </citation>
    <scope>NUCLEOTIDE SEQUENCE</scope>
    <source>
        <strain evidence="17">HNZZ08-7</strain>
    </source>
</reference>
<name>A0A0F6N2H1_9GEMI</name>
<comment type="subcellular location">
    <subcellularLocation>
        <location evidence="1 15">Host nucleus</location>
    </subcellularLocation>
    <subcellularLocation>
        <location evidence="2 15">Virion</location>
    </subcellularLocation>
</comment>
<comment type="function">
    <text evidence="15">Binds the genomic viral ssDNA and shuttles it into and out of the cell nucleus.</text>
</comment>
<keyword evidence="9 15" id="KW-0946">Virion</keyword>